<comment type="caution">
    <text evidence="2">The sequence shown here is derived from an EMBL/GenBank/DDBJ whole genome shotgun (WGS) entry which is preliminary data.</text>
</comment>
<evidence type="ECO:0008006" key="4">
    <source>
        <dbReference type="Google" id="ProtNLM"/>
    </source>
</evidence>
<dbReference type="PANTHER" id="PTHR34001">
    <property type="entry name" value="BLL7405 PROTEIN"/>
    <property type="match status" value="1"/>
</dbReference>
<dbReference type="EMBL" id="LZEU01000001">
    <property type="protein sequence ID" value="MBC9248705.1"/>
    <property type="molecule type" value="Genomic_DNA"/>
</dbReference>
<protein>
    <recommendedName>
        <fullName evidence="4">Outer membrane protein beta-barrel domain-containing protein</fullName>
    </recommendedName>
</protein>
<evidence type="ECO:0000256" key="1">
    <source>
        <dbReference type="SAM" id="SignalP"/>
    </source>
</evidence>
<evidence type="ECO:0000313" key="2">
    <source>
        <dbReference type="EMBL" id="MBC9248705.1"/>
    </source>
</evidence>
<dbReference type="Gene3D" id="2.40.160.20">
    <property type="match status" value="1"/>
</dbReference>
<feature type="signal peptide" evidence="1">
    <location>
        <begin position="1"/>
        <end position="18"/>
    </location>
</feature>
<dbReference type="SUPFAM" id="SSF56925">
    <property type="entry name" value="OMPA-like"/>
    <property type="match status" value="1"/>
</dbReference>
<name>A0ABR7RUA2_AQUAC</name>
<reference evidence="2 3" key="1">
    <citation type="submission" date="2016-06" db="EMBL/GenBank/DDBJ databases">
        <authorList>
            <person name="Ramos C."/>
            <person name="Pintado A."/>
            <person name="Crespo-Gomez J.I."/>
        </authorList>
    </citation>
    <scope>NUCLEOTIDE SEQUENCE [LARGE SCALE GENOMIC DNA]</scope>
    <source>
        <strain evidence="2 3">AVO110</strain>
    </source>
</reference>
<keyword evidence="3" id="KW-1185">Reference proteome</keyword>
<gene>
    <name evidence="2" type="ORF">A9179_00305</name>
</gene>
<dbReference type="Proteomes" id="UP000744555">
    <property type="component" value="Unassembled WGS sequence"/>
</dbReference>
<dbReference type="PANTHER" id="PTHR34001:SF3">
    <property type="entry name" value="BLL7405 PROTEIN"/>
    <property type="match status" value="1"/>
</dbReference>
<keyword evidence="1" id="KW-0732">Signal</keyword>
<dbReference type="InterPro" id="IPR051692">
    <property type="entry name" value="OMP-like"/>
</dbReference>
<dbReference type="RefSeq" id="WP_187803875.1">
    <property type="nucleotide sequence ID" value="NZ_LZEU01000001.1"/>
</dbReference>
<sequence length="166" mass="17972">MKRIVLLASLLAPLPVLAAGFEGAYAGLYTGYAWAQDEGTSYNQPTDTKSGWTQETNPSGAQYGALGGYNWLLQNNWLVGVEADYEGRIDGEDSAYQEFHGVTDTGYSTSSEITAAGSLRARFGYLPSADLLLFATAGYAYAQVDREWNDKQFLNRSESHSDGQGG</sequence>
<accession>A0ABR7RUA2</accession>
<organism evidence="2 3">
    <name type="scientific">Aquipseudomonas alcaligenes</name>
    <name type="common">Pseudomonas alcaligenes</name>
    <dbReference type="NCBI Taxonomy" id="43263"/>
    <lineage>
        <taxon>Bacteria</taxon>
        <taxon>Pseudomonadati</taxon>
        <taxon>Pseudomonadota</taxon>
        <taxon>Gammaproteobacteria</taxon>
        <taxon>Pseudomonadales</taxon>
        <taxon>Pseudomonadaceae</taxon>
        <taxon>Aquipseudomonas</taxon>
    </lineage>
</organism>
<feature type="chain" id="PRO_5046934352" description="Outer membrane protein beta-barrel domain-containing protein" evidence="1">
    <location>
        <begin position="19"/>
        <end position="166"/>
    </location>
</feature>
<dbReference type="InterPro" id="IPR011250">
    <property type="entry name" value="OMP/PagP_B-barrel"/>
</dbReference>
<evidence type="ECO:0000313" key="3">
    <source>
        <dbReference type="Proteomes" id="UP000744555"/>
    </source>
</evidence>
<proteinExistence type="predicted"/>